<protein>
    <submittedName>
        <fullName evidence="4">Putative Trans-aconitate methyltransferase</fullName>
    </submittedName>
</protein>
<dbReference type="Proteomes" id="UP000042958">
    <property type="component" value="Unassembled WGS sequence"/>
</dbReference>
<dbReference type="GO" id="GO:0030798">
    <property type="term" value="F:trans-aconitate 2-methyltransferase activity"/>
    <property type="evidence" value="ECO:0007669"/>
    <property type="project" value="InterPro"/>
</dbReference>
<dbReference type="PANTHER" id="PTHR43861:SF1">
    <property type="entry name" value="TRANS-ACONITATE 2-METHYLTRANSFERASE"/>
    <property type="match status" value="1"/>
</dbReference>
<evidence type="ECO:0000259" key="3">
    <source>
        <dbReference type="Pfam" id="PF13649"/>
    </source>
</evidence>
<dbReference type="InterPro" id="IPR029063">
    <property type="entry name" value="SAM-dependent_MTases_sf"/>
</dbReference>
<evidence type="ECO:0000313" key="5">
    <source>
        <dbReference type="Proteomes" id="UP000042958"/>
    </source>
</evidence>
<evidence type="ECO:0000313" key="4">
    <source>
        <dbReference type="EMBL" id="CEJ59183.1"/>
    </source>
</evidence>
<dbReference type="GO" id="GO:0032259">
    <property type="term" value="P:methylation"/>
    <property type="evidence" value="ECO:0007669"/>
    <property type="project" value="UniProtKB-KW"/>
</dbReference>
<dbReference type="STRING" id="104259.A0A0F7TQZ3"/>
<gene>
    <name evidence="4" type="ORF">PMG11_07816</name>
</gene>
<dbReference type="Pfam" id="PF13649">
    <property type="entry name" value="Methyltransf_25"/>
    <property type="match status" value="1"/>
</dbReference>
<dbReference type="CDD" id="cd02440">
    <property type="entry name" value="AdoMet_MTases"/>
    <property type="match status" value="1"/>
</dbReference>
<dbReference type="InterPro" id="IPR041698">
    <property type="entry name" value="Methyltransf_25"/>
</dbReference>
<keyword evidence="2 4" id="KW-0808">Transferase</keyword>
<accession>A0A0F7TQZ3</accession>
<dbReference type="EMBL" id="CDHK01000007">
    <property type="protein sequence ID" value="CEJ59183.1"/>
    <property type="molecule type" value="Genomic_DNA"/>
</dbReference>
<sequence length="292" mass="32995">MSIRIQNSTRRLFRLSQNTFAGLSICRKAMSTAAGSKDWSAAQYLKFADERTQPARDLLARVPLQAPKIVVDLGCGPGNSTAVLESRYPNAHLVGMDSSPDMIRKAKTALPHREFTVEDLNSYSPEGPVDLFFSNAVFQWLGKDERFKIVKKLMETQPSGGVFALQVPDNLMEPSHVLMRETAENGPWAKTLENVGRDTFQTPQEIYDLLKPVCSKVDIFHTSYYHNLDNHAAIIEWVKGTGLRPYVDPLSPEEKDGFLREYLKRLEKAYPSTYDGRVLLPYPRLFVVAVKK</sequence>
<dbReference type="PANTHER" id="PTHR43861">
    <property type="entry name" value="TRANS-ACONITATE 2-METHYLTRANSFERASE-RELATED"/>
    <property type="match status" value="1"/>
</dbReference>
<dbReference type="Gene3D" id="3.40.50.150">
    <property type="entry name" value="Vaccinia Virus protein VP39"/>
    <property type="match status" value="1"/>
</dbReference>
<dbReference type="AlphaFoldDB" id="A0A0F7TQZ3"/>
<dbReference type="OrthoDB" id="66144at2759"/>
<evidence type="ECO:0000256" key="1">
    <source>
        <dbReference type="ARBA" id="ARBA00022603"/>
    </source>
</evidence>
<keyword evidence="5" id="KW-1185">Reference proteome</keyword>
<dbReference type="SUPFAM" id="SSF53335">
    <property type="entry name" value="S-adenosyl-L-methionine-dependent methyltransferases"/>
    <property type="match status" value="1"/>
</dbReference>
<organism evidence="4 5">
    <name type="scientific">Penicillium brasilianum</name>
    <dbReference type="NCBI Taxonomy" id="104259"/>
    <lineage>
        <taxon>Eukaryota</taxon>
        <taxon>Fungi</taxon>
        <taxon>Dikarya</taxon>
        <taxon>Ascomycota</taxon>
        <taxon>Pezizomycotina</taxon>
        <taxon>Eurotiomycetes</taxon>
        <taxon>Eurotiomycetidae</taxon>
        <taxon>Eurotiales</taxon>
        <taxon>Aspergillaceae</taxon>
        <taxon>Penicillium</taxon>
    </lineage>
</organism>
<dbReference type="InterPro" id="IPR023149">
    <property type="entry name" value="Trans_acon_MeTrfase_C"/>
</dbReference>
<proteinExistence type="predicted"/>
<dbReference type="NCBIfam" id="NF002463">
    <property type="entry name" value="PRK01683.1"/>
    <property type="match status" value="1"/>
</dbReference>
<reference evidence="5" key="1">
    <citation type="journal article" date="2015" name="Genome Announc.">
        <title>Draft genome sequence of the fungus Penicillium brasilianum MG11.</title>
        <authorList>
            <person name="Horn F."/>
            <person name="Linde J."/>
            <person name="Mattern D.J."/>
            <person name="Walther G."/>
            <person name="Guthke R."/>
            <person name="Brakhage A.A."/>
            <person name="Valiante V."/>
        </authorList>
    </citation>
    <scope>NUCLEOTIDE SEQUENCE [LARGE SCALE GENOMIC DNA]</scope>
    <source>
        <strain evidence="5">MG11</strain>
    </source>
</reference>
<dbReference type="Gene3D" id="1.10.150.290">
    <property type="entry name" value="S-adenosyl-L-methionine-dependent methyltransferases"/>
    <property type="match status" value="1"/>
</dbReference>
<keyword evidence="1 4" id="KW-0489">Methyltransferase</keyword>
<feature type="domain" description="Methyltransferase" evidence="3">
    <location>
        <begin position="70"/>
        <end position="156"/>
    </location>
</feature>
<evidence type="ECO:0000256" key="2">
    <source>
        <dbReference type="ARBA" id="ARBA00022679"/>
    </source>
</evidence>
<name>A0A0F7TQZ3_PENBI</name>